<dbReference type="GeneID" id="113509252"/>
<comment type="catalytic activity">
    <reaction evidence="5">
        <text>L-tyrosyl-[protein] + ATP = O-phospho-L-tyrosyl-[protein] + ADP + H(+)</text>
        <dbReference type="Rhea" id="RHEA:10596"/>
        <dbReference type="Rhea" id="RHEA-COMP:10136"/>
        <dbReference type="Rhea" id="RHEA-COMP:20101"/>
        <dbReference type="ChEBI" id="CHEBI:15378"/>
        <dbReference type="ChEBI" id="CHEBI:30616"/>
        <dbReference type="ChEBI" id="CHEBI:46858"/>
        <dbReference type="ChEBI" id="CHEBI:61978"/>
        <dbReference type="ChEBI" id="CHEBI:456216"/>
        <dbReference type="EC" id="2.7.10.1"/>
    </reaction>
</comment>
<dbReference type="Gene3D" id="3.40.50.2300">
    <property type="match status" value="2"/>
</dbReference>
<dbReference type="PANTHER" id="PTHR24416">
    <property type="entry name" value="TYROSINE-PROTEIN KINASE RECEPTOR"/>
    <property type="match status" value="1"/>
</dbReference>
<gene>
    <name evidence="12" type="primary">LOC113509252</name>
</gene>
<evidence type="ECO:0000256" key="7">
    <source>
        <dbReference type="SAM" id="MobiDB-lite"/>
    </source>
</evidence>
<dbReference type="Pfam" id="PF01094">
    <property type="entry name" value="ANF_receptor"/>
    <property type="match status" value="1"/>
</dbReference>
<evidence type="ECO:0000313" key="11">
    <source>
        <dbReference type="Proteomes" id="UP001652740"/>
    </source>
</evidence>
<keyword evidence="4 8" id="KW-0472">Membrane</keyword>
<dbReference type="InterPro" id="IPR017441">
    <property type="entry name" value="Protein_kinase_ATP_BS"/>
</dbReference>
<dbReference type="InterPro" id="IPR001828">
    <property type="entry name" value="ANF_lig-bd_rcpt"/>
</dbReference>
<dbReference type="InterPro" id="IPR020635">
    <property type="entry name" value="Tyr_kinase_cat_dom"/>
</dbReference>
<dbReference type="InterPro" id="IPR028082">
    <property type="entry name" value="Peripla_BP_I"/>
</dbReference>
<evidence type="ECO:0000259" key="10">
    <source>
        <dbReference type="PROSITE" id="PS50011"/>
    </source>
</evidence>
<dbReference type="CDD" id="cd00192">
    <property type="entry name" value="PTKc"/>
    <property type="match status" value="1"/>
</dbReference>
<proteinExistence type="predicted"/>
<dbReference type="InterPro" id="IPR011009">
    <property type="entry name" value="Kinase-like_dom_sf"/>
</dbReference>
<feature type="chain" id="PRO_5045192563" evidence="9">
    <location>
        <begin position="30"/>
        <end position="1205"/>
    </location>
</feature>
<dbReference type="PROSITE" id="PS00107">
    <property type="entry name" value="PROTEIN_KINASE_ATP"/>
    <property type="match status" value="1"/>
</dbReference>
<dbReference type="PRINTS" id="PR00109">
    <property type="entry name" value="TYRKINASE"/>
</dbReference>
<dbReference type="SUPFAM" id="SSF53822">
    <property type="entry name" value="Periplasmic binding protein-like I"/>
    <property type="match status" value="1"/>
</dbReference>
<reference evidence="12" key="1">
    <citation type="submission" date="2025-08" db="UniProtKB">
        <authorList>
            <consortium name="RefSeq"/>
        </authorList>
    </citation>
    <scope>IDENTIFICATION</scope>
    <source>
        <tissue evidence="12">Whole larvae</tissue>
    </source>
</reference>
<evidence type="ECO:0000256" key="2">
    <source>
        <dbReference type="ARBA" id="ARBA00022692"/>
    </source>
</evidence>
<name>A0ABM3MNE6_GALME</name>
<feature type="binding site" evidence="6">
    <location>
        <position position="886"/>
    </location>
    <ligand>
        <name>ATP</name>
        <dbReference type="ChEBI" id="CHEBI:30616"/>
    </ligand>
</feature>
<keyword evidence="11" id="KW-1185">Reference proteome</keyword>
<dbReference type="InterPro" id="IPR008266">
    <property type="entry name" value="Tyr_kinase_AS"/>
</dbReference>
<feature type="region of interest" description="Disordered" evidence="7">
    <location>
        <begin position="1185"/>
        <end position="1205"/>
    </location>
</feature>
<evidence type="ECO:0000256" key="1">
    <source>
        <dbReference type="ARBA" id="ARBA00004167"/>
    </source>
</evidence>
<accession>A0ABM3MNE6</accession>
<dbReference type="PANTHER" id="PTHR24416:SF489">
    <property type="entry name" value="PROTEIN KINASE DOMAIN-CONTAINING PROTEIN"/>
    <property type="match status" value="1"/>
</dbReference>
<evidence type="ECO:0000313" key="12">
    <source>
        <dbReference type="RefSeq" id="XP_052752891.1"/>
    </source>
</evidence>
<dbReference type="PROSITE" id="PS00109">
    <property type="entry name" value="PROTEIN_KINASE_TYR"/>
    <property type="match status" value="1"/>
</dbReference>
<keyword evidence="2 8" id="KW-0812">Transmembrane</keyword>
<dbReference type="Gene3D" id="3.30.200.20">
    <property type="entry name" value="Phosphorylase Kinase, domain 1"/>
    <property type="match status" value="1"/>
</dbReference>
<keyword evidence="6" id="KW-0547">Nucleotide-binding</keyword>
<dbReference type="InterPro" id="IPR050122">
    <property type="entry name" value="RTK"/>
</dbReference>
<sequence length="1205" mass="129131">MSAGRRSSALALSACTLLLLLQLTCTTSGTGLQGGEDDDESTVIVSAVSADGTWESGEALAQFAALRMRAAGVRARAAPPPAACAAPAPPAAPGAAACLTAALRALAGGALHAALLPVPATGAPAPPELRDGGLEELGDAAPPSRRACLATRPPLRSLLDLADENAAAAYRLLPEHLAPISEVFCESSNCTVAEFTPHHCIEKNSTCATILTSDDSEVKILTDVIKKRNLHTRVIGFGPYLVTITKALAAHRPVLVCDHAPDLTELAYLNATHLGPPPCEAERVCPFEPRRLIKLVNARLLARSPSTLRILARLHLDTQDLRELSIQARTSGPQEAAKAYINTRLQVVSPGEVRTAVLLPSNTSRQAYDARALIAAATLAEQDLEEESAPQVARFKTELTDDGCSAPQAYKYLTDALGTGEYGALSAVAGPACGAAFADVVRLSPAHMMPVLAYTAQAPPPPPAAELTLLAAGDARLYAETFASLLKHFGWRRLAVISEPATRAFLDDTRLQADIIVHVELPDSGTEVHDELIKRWAERVASLNVRVVWACLEDARAVRAALCAGGAAGLTPAAGAVWLLPGALPPGWLAPAAADRHACSRARLRRLAQGHVAVAPRWQADWDDGGHRDRGAAAWQHRWRVRCCGAAGTAACAAPACAAPGASAALLYDTMRLWAGALRHVLTVYPAALDDLHRPELVRMLIENVTTTEYVGLTGRFEWTSAGGVRARSSPLVLRQWSNGTSRRVGNWENGTLTIDENALRWYTADGRQPDDGGERCGIQPLADFLHSDCRAAFIVLSSILLASLICLLIGVALHCKRRAEMEYRARLAALDMRTFGLKPGGLDRWEVPRERVVINRKLGTGAFGTVYGGHALLSEDRGWTAVAVKTLKAGATTEEKLDFLSEAEAMKRFDHKNIIRLLGVVTKTEPVCTVMEFMLYGDLKNYLLARRHLACSGGGGGGDSGEAGQEAAEEVSARQLTSMALDAARALSYLAQLRYVHRDVAARNCLVSAHRVLKLADFGMTRLVFENDYYRFSRKGMLPVRWMAPESLALGVFSPASDVWSFGVLLYEIVTFGSLPFQGLSNSEVLTRVKAGQTLELPSGLKPQLEGLMKSCWQQDYKARPNASEVAAFLADSPRLLAPCLDVPLDALPLDGDAPWPPWPPWRLPADRAEARWVSWAAPPSAATDTTYLSADAPPPDETDAFLA</sequence>
<dbReference type="RefSeq" id="XP_052752891.1">
    <property type="nucleotide sequence ID" value="XM_052896931.1"/>
</dbReference>
<feature type="compositionally biased region" description="Acidic residues" evidence="7">
    <location>
        <begin position="1196"/>
        <end position="1205"/>
    </location>
</feature>
<organism evidence="11 12">
    <name type="scientific">Galleria mellonella</name>
    <name type="common">Greater wax moth</name>
    <dbReference type="NCBI Taxonomy" id="7137"/>
    <lineage>
        <taxon>Eukaryota</taxon>
        <taxon>Metazoa</taxon>
        <taxon>Ecdysozoa</taxon>
        <taxon>Arthropoda</taxon>
        <taxon>Hexapoda</taxon>
        <taxon>Insecta</taxon>
        <taxon>Pterygota</taxon>
        <taxon>Neoptera</taxon>
        <taxon>Endopterygota</taxon>
        <taxon>Lepidoptera</taxon>
        <taxon>Glossata</taxon>
        <taxon>Ditrysia</taxon>
        <taxon>Pyraloidea</taxon>
        <taxon>Pyralidae</taxon>
        <taxon>Galleriinae</taxon>
        <taxon>Galleria</taxon>
    </lineage>
</organism>
<keyword evidence="9" id="KW-0732">Signal</keyword>
<feature type="signal peptide" evidence="9">
    <location>
        <begin position="1"/>
        <end position="29"/>
    </location>
</feature>
<evidence type="ECO:0000256" key="8">
    <source>
        <dbReference type="SAM" id="Phobius"/>
    </source>
</evidence>
<dbReference type="SUPFAM" id="SSF56112">
    <property type="entry name" value="Protein kinase-like (PK-like)"/>
    <property type="match status" value="1"/>
</dbReference>
<feature type="domain" description="Protein kinase" evidence="10">
    <location>
        <begin position="853"/>
        <end position="1137"/>
    </location>
</feature>
<dbReference type="Proteomes" id="UP001652740">
    <property type="component" value="Unplaced"/>
</dbReference>
<dbReference type="Gene3D" id="1.10.510.10">
    <property type="entry name" value="Transferase(Phosphotransferase) domain 1"/>
    <property type="match status" value="1"/>
</dbReference>
<evidence type="ECO:0000256" key="9">
    <source>
        <dbReference type="SAM" id="SignalP"/>
    </source>
</evidence>
<evidence type="ECO:0000256" key="4">
    <source>
        <dbReference type="ARBA" id="ARBA00023136"/>
    </source>
</evidence>
<feature type="transmembrane region" description="Helical" evidence="8">
    <location>
        <begin position="792"/>
        <end position="814"/>
    </location>
</feature>
<dbReference type="Pfam" id="PF07714">
    <property type="entry name" value="PK_Tyr_Ser-Thr"/>
    <property type="match status" value="1"/>
</dbReference>
<dbReference type="SMART" id="SM00219">
    <property type="entry name" value="TyrKc"/>
    <property type="match status" value="1"/>
</dbReference>
<evidence type="ECO:0000256" key="6">
    <source>
        <dbReference type="PROSITE-ProRule" id="PRU10141"/>
    </source>
</evidence>
<protein>
    <submittedName>
        <fullName evidence="12">Uncharacterized protein LOC113509252</fullName>
    </submittedName>
</protein>
<dbReference type="InterPro" id="IPR000719">
    <property type="entry name" value="Prot_kinase_dom"/>
</dbReference>
<evidence type="ECO:0000256" key="3">
    <source>
        <dbReference type="ARBA" id="ARBA00022989"/>
    </source>
</evidence>
<dbReference type="InterPro" id="IPR001245">
    <property type="entry name" value="Ser-Thr/Tyr_kinase_cat_dom"/>
</dbReference>
<keyword evidence="6" id="KW-0067">ATP-binding</keyword>
<dbReference type="PROSITE" id="PS50011">
    <property type="entry name" value="PROTEIN_KINASE_DOM"/>
    <property type="match status" value="1"/>
</dbReference>
<keyword evidence="3 8" id="KW-1133">Transmembrane helix</keyword>
<comment type="subcellular location">
    <subcellularLocation>
        <location evidence="1">Membrane</location>
        <topology evidence="1">Single-pass membrane protein</topology>
    </subcellularLocation>
</comment>
<evidence type="ECO:0000256" key="5">
    <source>
        <dbReference type="ARBA" id="ARBA00051243"/>
    </source>
</evidence>